<keyword evidence="4" id="KW-1185">Reference proteome</keyword>
<dbReference type="STRING" id="50376.A0A517LBC8"/>
<organism evidence="3 4">
    <name type="scientific">Venturia effusa</name>
    <dbReference type="NCBI Taxonomy" id="50376"/>
    <lineage>
        <taxon>Eukaryota</taxon>
        <taxon>Fungi</taxon>
        <taxon>Dikarya</taxon>
        <taxon>Ascomycota</taxon>
        <taxon>Pezizomycotina</taxon>
        <taxon>Dothideomycetes</taxon>
        <taxon>Pleosporomycetidae</taxon>
        <taxon>Venturiales</taxon>
        <taxon>Venturiaceae</taxon>
        <taxon>Venturia</taxon>
    </lineage>
</organism>
<dbReference type="InterPro" id="IPR015943">
    <property type="entry name" value="WD40/YVTN_repeat-like_dom_sf"/>
</dbReference>
<evidence type="ECO:0000313" key="4">
    <source>
        <dbReference type="Proteomes" id="UP000316270"/>
    </source>
</evidence>
<dbReference type="Proteomes" id="UP000316270">
    <property type="component" value="Chromosome 8"/>
</dbReference>
<feature type="signal peptide" evidence="2">
    <location>
        <begin position="1"/>
        <end position="18"/>
    </location>
</feature>
<dbReference type="OrthoDB" id="9972196at2759"/>
<dbReference type="InterPro" id="IPR011048">
    <property type="entry name" value="Haem_d1_sf"/>
</dbReference>
<dbReference type="AlphaFoldDB" id="A0A517LBC8"/>
<keyword evidence="2" id="KW-0732">Signal</keyword>
<dbReference type="SUPFAM" id="SSF51004">
    <property type="entry name" value="C-terminal (heme d1) domain of cytochrome cd1-nitrite reductase"/>
    <property type="match status" value="1"/>
</dbReference>
<dbReference type="PANTHER" id="PTHR30344:SF1">
    <property type="entry name" value="6-PHOSPHOGLUCONOLACTONASE"/>
    <property type="match status" value="1"/>
</dbReference>
<dbReference type="InterPro" id="IPR050282">
    <property type="entry name" value="Cycloisomerase_2"/>
</dbReference>
<comment type="similarity">
    <text evidence="1">Belongs to the cycloisomerase 2 family.</text>
</comment>
<dbReference type="InterPro" id="IPR019405">
    <property type="entry name" value="Lactonase_7-beta_prop"/>
</dbReference>
<evidence type="ECO:0008006" key="5">
    <source>
        <dbReference type="Google" id="ProtNLM"/>
    </source>
</evidence>
<feature type="chain" id="PRO_5021973137" description="3-carboxymuconate cyclase" evidence="2">
    <location>
        <begin position="19"/>
        <end position="401"/>
    </location>
</feature>
<gene>
    <name evidence="3" type="ORF">FKW77_008317</name>
</gene>
<dbReference type="GO" id="GO:0017057">
    <property type="term" value="F:6-phosphogluconolactonase activity"/>
    <property type="evidence" value="ECO:0007669"/>
    <property type="project" value="TreeGrafter"/>
</dbReference>
<dbReference type="Gene3D" id="2.130.10.10">
    <property type="entry name" value="YVTN repeat-like/Quinoprotein amine dehydrogenase"/>
    <property type="match status" value="1"/>
</dbReference>
<dbReference type="Pfam" id="PF10282">
    <property type="entry name" value="Lactonase"/>
    <property type="match status" value="1"/>
</dbReference>
<dbReference type="EMBL" id="CP042192">
    <property type="protein sequence ID" value="QDS72943.1"/>
    <property type="molecule type" value="Genomic_DNA"/>
</dbReference>
<accession>A0A517LBC8</accession>
<name>A0A517LBC8_9PEZI</name>
<evidence type="ECO:0000313" key="3">
    <source>
        <dbReference type="EMBL" id="QDS72943.1"/>
    </source>
</evidence>
<dbReference type="PANTHER" id="PTHR30344">
    <property type="entry name" value="6-PHOSPHOGLUCONOLACTONASE-RELATED"/>
    <property type="match status" value="1"/>
</dbReference>
<evidence type="ECO:0000256" key="2">
    <source>
        <dbReference type="SAM" id="SignalP"/>
    </source>
</evidence>
<evidence type="ECO:0000256" key="1">
    <source>
        <dbReference type="ARBA" id="ARBA00005564"/>
    </source>
</evidence>
<sequence length="401" mass="42755">MLNSISLLALLSAPLATAVNLYVSSYNGGSSAGNITTLSLDQKADSTYTLTQTHSVNTSTKSPAWLTLNRFNNILYLADEALSAPNGTLSAYSTSYSGELTLASRTETSVGGVHCIAYASGRAIVVVHYTGSLVRTYSLDDFGKPTNPIETFNLSTPDFKVGPVAARQDMPHPHQTILDPTQQFILVPDLGSDLVRIFSIDQQTLKLKPIAPLRTSAGYGPRHGKFSLDKISGTYKFYLVGELSALVTAYSVSYQDGGITFEKIASYDTVNPEQKLPLNPDGSTKTAPAGIDITPDGTMLIVSNRNDTTFGTSPPTDSIASFGISPKDGTLYKLSLVPAYGSFPRGFSLNKAGTLMAVALQMTGTLVILQVDSLTGLFSNKVASIKFAIGAHRPNCVVWDE</sequence>
<reference evidence="3 4" key="1">
    <citation type="submission" date="2019-07" db="EMBL/GenBank/DDBJ databases">
        <title>Finished genome of Venturia effusa.</title>
        <authorList>
            <person name="Young C.A."/>
            <person name="Cox M.P."/>
            <person name="Ganley A.R.D."/>
            <person name="David W.J."/>
        </authorList>
    </citation>
    <scope>NUCLEOTIDE SEQUENCE [LARGE SCALE GENOMIC DNA]</scope>
    <source>
        <strain evidence="4">albino</strain>
    </source>
</reference>
<protein>
    <recommendedName>
        <fullName evidence="5">3-carboxymuconate cyclase</fullName>
    </recommendedName>
</protein>
<proteinExistence type="inferred from homology"/>